<comment type="similarity">
    <text evidence="1">Belongs to the peptidase C40 family.</text>
</comment>
<dbReference type="Gene3D" id="3.90.1720.10">
    <property type="entry name" value="endopeptidase domain like (from Nostoc punctiforme)"/>
    <property type="match status" value="1"/>
</dbReference>
<evidence type="ECO:0000256" key="5">
    <source>
        <dbReference type="SAM" id="Coils"/>
    </source>
</evidence>
<evidence type="ECO:0000313" key="10">
    <source>
        <dbReference type="Proteomes" id="UP001501265"/>
    </source>
</evidence>
<keyword evidence="4" id="KW-0788">Thiol protease</keyword>
<dbReference type="Proteomes" id="UP001501265">
    <property type="component" value="Unassembled WGS sequence"/>
</dbReference>
<name>A0ABP9B6T6_9ACTN</name>
<keyword evidence="10" id="KW-1185">Reference proteome</keyword>
<comment type="caution">
    <text evidence="9">The sequence shown here is derived from an EMBL/GenBank/DDBJ whole genome shotgun (WGS) entry which is preliminary data.</text>
</comment>
<dbReference type="PANTHER" id="PTHR47359:SF3">
    <property type="entry name" value="NLP_P60 DOMAIN-CONTAINING PROTEIN-RELATED"/>
    <property type="match status" value="1"/>
</dbReference>
<feature type="domain" description="NlpC/P60" evidence="8">
    <location>
        <begin position="271"/>
        <end position="387"/>
    </location>
</feature>
<evidence type="ECO:0000256" key="4">
    <source>
        <dbReference type="ARBA" id="ARBA00022807"/>
    </source>
</evidence>
<feature type="chain" id="PRO_5046421377" evidence="7">
    <location>
        <begin position="33"/>
        <end position="387"/>
    </location>
</feature>
<evidence type="ECO:0000256" key="3">
    <source>
        <dbReference type="ARBA" id="ARBA00022801"/>
    </source>
</evidence>
<dbReference type="InterPro" id="IPR000064">
    <property type="entry name" value="NLP_P60_dom"/>
</dbReference>
<feature type="compositionally biased region" description="Basic and acidic residues" evidence="6">
    <location>
        <begin position="207"/>
        <end position="218"/>
    </location>
</feature>
<evidence type="ECO:0000256" key="1">
    <source>
        <dbReference type="ARBA" id="ARBA00007074"/>
    </source>
</evidence>
<dbReference type="SUPFAM" id="SSF54001">
    <property type="entry name" value="Cysteine proteinases"/>
    <property type="match status" value="1"/>
</dbReference>
<reference evidence="10" key="1">
    <citation type="journal article" date="2019" name="Int. J. Syst. Evol. Microbiol.">
        <title>The Global Catalogue of Microorganisms (GCM) 10K type strain sequencing project: providing services to taxonomists for standard genome sequencing and annotation.</title>
        <authorList>
            <consortium name="The Broad Institute Genomics Platform"/>
            <consortium name="The Broad Institute Genome Sequencing Center for Infectious Disease"/>
            <person name="Wu L."/>
            <person name="Ma J."/>
        </authorList>
    </citation>
    <scope>NUCLEOTIDE SEQUENCE [LARGE SCALE GENOMIC DNA]</scope>
    <source>
        <strain evidence="10">JCM 18081</strain>
    </source>
</reference>
<feature type="coiled-coil region" evidence="5">
    <location>
        <begin position="45"/>
        <end position="100"/>
    </location>
</feature>
<evidence type="ECO:0000256" key="2">
    <source>
        <dbReference type="ARBA" id="ARBA00022670"/>
    </source>
</evidence>
<keyword evidence="7" id="KW-0732">Signal</keyword>
<dbReference type="InterPro" id="IPR038765">
    <property type="entry name" value="Papain-like_cys_pep_sf"/>
</dbReference>
<keyword evidence="2" id="KW-0645">Protease</keyword>
<feature type="compositionally biased region" description="Gly residues" evidence="6">
    <location>
        <begin position="228"/>
        <end position="269"/>
    </location>
</feature>
<proteinExistence type="inferred from homology"/>
<feature type="signal peptide" evidence="7">
    <location>
        <begin position="1"/>
        <end position="32"/>
    </location>
</feature>
<evidence type="ECO:0000256" key="7">
    <source>
        <dbReference type="SAM" id="SignalP"/>
    </source>
</evidence>
<dbReference type="EMBL" id="BAABIG010000017">
    <property type="protein sequence ID" value="GAA4791305.1"/>
    <property type="molecule type" value="Genomic_DNA"/>
</dbReference>
<organism evidence="9 10">
    <name type="scientific">Streptomyces ziwulingensis</name>
    <dbReference type="NCBI Taxonomy" id="1045501"/>
    <lineage>
        <taxon>Bacteria</taxon>
        <taxon>Bacillati</taxon>
        <taxon>Actinomycetota</taxon>
        <taxon>Actinomycetes</taxon>
        <taxon>Kitasatosporales</taxon>
        <taxon>Streptomycetaceae</taxon>
        <taxon>Streptomyces</taxon>
    </lineage>
</organism>
<accession>A0ABP9B6T6</accession>
<evidence type="ECO:0000259" key="8">
    <source>
        <dbReference type="PROSITE" id="PS51935"/>
    </source>
</evidence>
<evidence type="ECO:0000313" key="9">
    <source>
        <dbReference type="EMBL" id="GAA4791305.1"/>
    </source>
</evidence>
<evidence type="ECO:0000256" key="6">
    <source>
        <dbReference type="SAM" id="MobiDB-lite"/>
    </source>
</evidence>
<keyword evidence="3" id="KW-0378">Hydrolase</keyword>
<dbReference type="InterPro" id="IPR051794">
    <property type="entry name" value="PG_Endopeptidase_C40"/>
</dbReference>
<dbReference type="RefSeq" id="WP_345618311.1">
    <property type="nucleotide sequence ID" value="NZ_BAABIG010000017.1"/>
</dbReference>
<sequence length="387" mass="39549">MNVSTGGGELRSRAAAVALACAITLLAGPSYAAPSDPAPSDEKSIEAIRAELDGLYREAEVATEAYNAANEKATGQEKRLTSFRKDLARSEDRVDELRDLAGAAARTQYRGGDLAATGIQLLLGDHPDQALDEASQARQVVRNLVNVSEIQQAARAELSRRTDAAAKELRELESSRADKAGAKEKIEGKIAQAEQIEAGLEKEQTRRLAQLEKKEAEQARSQWVSSDSGGGGGGGGTSTGSGSGGGTSTGSGSGGTGSGTTGSGGGGTQPTGAAARAVDFAMAQIGKPYVWGAVGPSSYDCSGLTSTAWAAAGHPIPRTSQAQWQGLTRVGMAAAKPGDLIIYFSDATHVGMYIGGGQMVHAPRPGRTVTTAPAASMPVLGVVRPGV</sequence>
<gene>
    <name evidence="9" type="ORF">GCM10023220_15920</name>
</gene>
<dbReference type="Pfam" id="PF00877">
    <property type="entry name" value="NLPC_P60"/>
    <property type="match status" value="1"/>
</dbReference>
<dbReference type="PROSITE" id="PS51935">
    <property type="entry name" value="NLPC_P60"/>
    <property type="match status" value="1"/>
</dbReference>
<protein>
    <submittedName>
        <fullName evidence="9">C40 family peptidase</fullName>
    </submittedName>
</protein>
<feature type="region of interest" description="Disordered" evidence="6">
    <location>
        <begin position="207"/>
        <end position="272"/>
    </location>
</feature>
<keyword evidence="5" id="KW-0175">Coiled coil</keyword>
<dbReference type="PANTHER" id="PTHR47359">
    <property type="entry name" value="PEPTIDOGLYCAN DL-ENDOPEPTIDASE CWLO"/>
    <property type="match status" value="1"/>
</dbReference>